<proteinExistence type="predicted"/>
<keyword evidence="1" id="KW-0732">Signal</keyword>
<dbReference type="RefSeq" id="WP_120257578.1">
    <property type="nucleotide sequence ID" value="NZ_RAPY01000001.1"/>
</dbReference>
<keyword evidence="3" id="KW-1185">Reference proteome</keyword>
<dbReference type="AlphaFoldDB" id="A0A420BGN2"/>
<dbReference type="Pfam" id="PF10677">
    <property type="entry name" value="DUF2490"/>
    <property type="match status" value="1"/>
</dbReference>
<comment type="caution">
    <text evidence="2">The sequence shown here is derived from an EMBL/GenBank/DDBJ whole genome shotgun (WGS) entry which is preliminary data.</text>
</comment>
<reference evidence="2 3" key="1">
    <citation type="submission" date="2018-09" db="EMBL/GenBank/DDBJ databases">
        <title>Genomic Encyclopedia of Type Strains, Phase III (KMG-III): the genomes of soil and plant-associated and newly described type strains.</title>
        <authorList>
            <person name="Whitman W."/>
        </authorList>
    </citation>
    <scope>NUCLEOTIDE SEQUENCE [LARGE SCALE GENOMIC DNA]</scope>
    <source>
        <strain evidence="2 3">CECT 7938</strain>
    </source>
</reference>
<dbReference type="Proteomes" id="UP000286246">
    <property type="component" value="Unassembled WGS sequence"/>
</dbReference>
<dbReference type="InterPro" id="IPR019619">
    <property type="entry name" value="DUF2490"/>
</dbReference>
<protein>
    <submittedName>
        <fullName evidence="2">Uncharacterized protein DUF2490</fullName>
    </submittedName>
</protein>
<dbReference type="OrthoDB" id="1118734at2"/>
<evidence type="ECO:0000256" key="1">
    <source>
        <dbReference type="SAM" id="SignalP"/>
    </source>
</evidence>
<evidence type="ECO:0000313" key="3">
    <source>
        <dbReference type="Proteomes" id="UP000286246"/>
    </source>
</evidence>
<dbReference type="EMBL" id="RAPY01000001">
    <property type="protein sequence ID" value="RKE55837.1"/>
    <property type="molecule type" value="Genomic_DNA"/>
</dbReference>
<feature type="chain" id="PRO_5019194220" evidence="1">
    <location>
        <begin position="22"/>
        <end position="228"/>
    </location>
</feature>
<sequence>MSIKIFFMSIILLAFSPLAYAQRSDTYNMWFQYLLSAKLTDKSTLTALSQYRSFDLAYDTRLFLVSAYVDYEVADDVRPALGAMFLTLNSYKADGGKRTRYEKRPFQQVSLGGNIGRTSVSHRFRVEERFINNPNEFVLRLRYLISLRIPFNKAGQPEQYYGILKNEIRMNAKKDEPFDSNRLTAGFGRKLGKNAAVEIAWINQVETGRPSNYAYVGYRNNFDWRKNK</sequence>
<gene>
    <name evidence="2" type="ORF">DFQ12_0676</name>
</gene>
<feature type="signal peptide" evidence="1">
    <location>
        <begin position="1"/>
        <end position="21"/>
    </location>
</feature>
<name>A0A420BGN2_SPHD1</name>
<organism evidence="2 3">
    <name type="scientific">Sphingobacterium detergens</name>
    <dbReference type="NCBI Taxonomy" id="1145106"/>
    <lineage>
        <taxon>Bacteria</taxon>
        <taxon>Pseudomonadati</taxon>
        <taxon>Bacteroidota</taxon>
        <taxon>Sphingobacteriia</taxon>
        <taxon>Sphingobacteriales</taxon>
        <taxon>Sphingobacteriaceae</taxon>
        <taxon>Sphingobacterium</taxon>
    </lineage>
</organism>
<evidence type="ECO:0000313" key="2">
    <source>
        <dbReference type="EMBL" id="RKE55837.1"/>
    </source>
</evidence>
<accession>A0A420BGN2</accession>